<evidence type="ECO:0000256" key="2">
    <source>
        <dbReference type="ARBA" id="ARBA00012729"/>
    </source>
</evidence>
<dbReference type="STRING" id="200361.A0A453J3K2"/>
<evidence type="ECO:0000256" key="6">
    <source>
        <dbReference type="ARBA" id="ARBA00023326"/>
    </source>
</evidence>
<dbReference type="EnsemblPlants" id="AET4Gv20774500.4">
    <property type="protein sequence ID" value="AET4Gv20774500.4"/>
    <property type="gene ID" value="AET4Gv20774500"/>
</dbReference>
<evidence type="ECO:0000313" key="8">
    <source>
        <dbReference type="EnsemblPlants" id="AET4Gv20774500.4"/>
    </source>
</evidence>
<sequence length="193" mass="20666">MLRQGHHGDGGGGGCEGGAFYTYDAFVEAASTFRGFGTTGDQATRRRELAAFFAQTSHETTGMYPLLPFCRRVCMYTPTIAAMRDVVAVPTCPCMRAGYCWVKQRSPAGDRYYGRGPMQLTHEHNFRRAGDALGLDLPAGEAGPGVDRPRGGLQDGHLVLDDAATWGAEDAVVPRRDDRRLEAVAPGGSPGTA</sequence>
<dbReference type="Gramene" id="AET4Gv20774500.4">
    <property type="protein sequence ID" value="AET4Gv20774500.4"/>
    <property type="gene ID" value="AET4Gv20774500"/>
</dbReference>
<dbReference type="InterPro" id="IPR000726">
    <property type="entry name" value="Glyco_hydro_19_cat"/>
</dbReference>
<dbReference type="Gene3D" id="1.10.530.10">
    <property type="match status" value="1"/>
</dbReference>
<dbReference type="AlphaFoldDB" id="A0A453J3K2"/>
<evidence type="ECO:0000313" key="9">
    <source>
        <dbReference type="Proteomes" id="UP000015105"/>
    </source>
</evidence>
<dbReference type="PANTHER" id="PTHR22595:SF45">
    <property type="entry name" value="CHITINASE 11"/>
    <property type="match status" value="1"/>
</dbReference>
<reference evidence="8" key="5">
    <citation type="journal article" date="2021" name="G3 (Bethesda)">
        <title>Aegilops tauschii genome assembly Aet v5.0 features greater sequence contiguity and improved annotation.</title>
        <authorList>
            <person name="Wang L."/>
            <person name="Zhu T."/>
            <person name="Rodriguez J.C."/>
            <person name="Deal K.R."/>
            <person name="Dubcovsky J."/>
            <person name="McGuire P.E."/>
            <person name="Lux T."/>
            <person name="Spannagl M."/>
            <person name="Mayer K.F.X."/>
            <person name="Baldrich P."/>
            <person name="Meyers B.C."/>
            <person name="Huo N."/>
            <person name="Gu Y.Q."/>
            <person name="Zhou H."/>
            <person name="Devos K.M."/>
            <person name="Bennetzen J.L."/>
            <person name="Unver T."/>
            <person name="Budak H."/>
            <person name="Gulick P.J."/>
            <person name="Galiba G."/>
            <person name="Kalapos B."/>
            <person name="Nelson D.R."/>
            <person name="Li P."/>
            <person name="You F.M."/>
            <person name="Luo M.C."/>
            <person name="Dvorak J."/>
        </authorList>
    </citation>
    <scope>NUCLEOTIDE SEQUENCE [LARGE SCALE GENOMIC DNA]</scope>
    <source>
        <strain evidence="8">cv. AL8/78</strain>
    </source>
</reference>
<reference evidence="9" key="1">
    <citation type="journal article" date="2014" name="Science">
        <title>Ancient hybridizations among the ancestral genomes of bread wheat.</title>
        <authorList>
            <consortium name="International Wheat Genome Sequencing Consortium,"/>
            <person name="Marcussen T."/>
            <person name="Sandve S.R."/>
            <person name="Heier L."/>
            <person name="Spannagl M."/>
            <person name="Pfeifer M."/>
            <person name="Jakobsen K.S."/>
            <person name="Wulff B.B."/>
            <person name="Steuernagel B."/>
            <person name="Mayer K.F."/>
            <person name="Olsen O.A."/>
        </authorList>
    </citation>
    <scope>NUCLEOTIDE SEQUENCE [LARGE SCALE GENOMIC DNA]</scope>
    <source>
        <strain evidence="9">cv. AL8/78</strain>
    </source>
</reference>
<evidence type="ECO:0000256" key="1">
    <source>
        <dbReference type="ARBA" id="ARBA00000822"/>
    </source>
</evidence>
<reference evidence="8" key="4">
    <citation type="submission" date="2019-03" db="UniProtKB">
        <authorList>
            <consortium name="EnsemblPlants"/>
        </authorList>
    </citation>
    <scope>IDENTIFICATION</scope>
</reference>
<dbReference type="GO" id="GO:0006032">
    <property type="term" value="P:chitin catabolic process"/>
    <property type="evidence" value="ECO:0007669"/>
    <property type="project" value="InterPro"/>
</dbReference>
<proteinExistence type="predicted"/>
<keyword evidence="4" id="KW-0119">Carbohydrate metabolism</keyword>
<name>A0A453J3K2_AEGTS</name>
<evidence type="ECO:0000259" key="7">
    <source>
        <dbReference type="PROSITE" id="PS00773"/>
    </source>
</evidence>
<keyword evidence="3" id="KW-0378">Hydrolase</keyword>
<dbReference type="PANTHER" id="PTHR22595">
    <property type="entry name" value="CHITINASE-RELATED"/>
    <property type="match status" value="1"/>
</dbReference>
<dbReference type="InterPro" id="IPR023346">
    <property type="entry name" value="Lysozyme-like_dom_sf"/>
</dbReference>
<evidence type="ECO:0000256" key="3">
    <source>
        <dbReference type="ARBA" id="ARBA00022801"/>
    </source>
</evidence>
<comment type="catalytic activity">
    <reaction evidence="1">
        <text>Random endo-hydrolysis of N-acetyl-beta-D-glucosaminide (1-&gt;4)-beta-linkages in chitin and chitodextrins.</text>
        <dbReference type="EC" id="3.2.1.14"/>
    </reaction>
</comment>
<organism evidence="8 9">
    <name type="scientific">Aegilops tauschii subsp. strangulata</name>
    <name type="common">Goatgrass</name>
    <dbReference type="NCBI Taxonomy" id="200361"/>
    <lineage>
        <taxon>Eukaryota</taxon>
        <taxon>Viridiplantae</taxon>
        <taxon>Streptophyta</taxon>
        <taxon>Embryophyta</taxon>
        <taxon>Tracheophyta</taxon>
        <taxon>Spermatophyta</taxon>
        <taxon>Magnoliopsida</taxon>
        <taxon>Liliopsida</taxon>
        <taxon>Poales</taxon>
        <taxon>Poaceae</taxon>
        <taxon>BOP clade</taxon>
        <taxon>Pooideae</taxon>
        <taxon>Triticodae</taxon>
        <taxon>Triticeae</taxon>
        <taxon>Triticinae</taxon>
        <taxon>Aegilops</taxon>
    </lineage>
</organism>
<evidence type="ECO:0000256" key="4">
    <source>
        <dbReference type="ARBA" id="ARBA00023277"/>
    </source>
</evidence>
<keyword evidence="5" id="KW-0326">Glycosidase</keyword>
<protein>
    <recommendedName>
        <fullName evidence="2">chitinase</fullName>
        <ecNumber evidence="2">3.2.1.14</ecNumber>
    </recommendedName>
</protein>
<dbReference type="Proteomes" id="UP000015105">
    <property type="component" value="Chromosome 4D"/>
</dbReference>
<dbReference type="EC" id="3.2.1.14" evidence="2"/>
<dbReference type="CDD" id="cd00325">
    <property type="entry name" value="chitinase_GH19"/>
    <property type="match status" value="1"/>
</dbReference>
<dbReference type="Pfam" id="PF00182">
    <property type="entry name" value="Glyco_hydro_19"/>
    <property type="match status" value="1"/>
</dbReference>
<feature type="domain" description="Glycoside hydrolase family 19 catalytic" evidence="7">
    <location>
        <begin position="15"/>
        <end position="37"/>
    </location>
</feature>
<keyword evidence="9" id="KW-1185">Reference proteome</keyword>
<dbReference type="GO" id="GO:0050832">
    <property type="term" value="P:defense response to fungus"/>
    <property type="evidence" value="ECO:0007669"/>
    <property type="project" value="TreeGrafter"/>
</dbReference>
<reference evidence="8" key="3">
    <citation type="journal article" date="2017" name="Nature">
        <title>Genome sequence of the progenitor of the wheat D genome Aegilops tauschii.</title>
        <authorList>
            <person name="Luo M.C."/>
            <person name="Gu Y.Q."/>
            <person name="Puiu D."/>
            <person name="Wang H."/>
            <person name="Twardziok S.O."/>
            <person name="Deal K.R."/>
            <person name="Huo N."/>
            <person name="Zhu T."/>
            <person name="Wang L."/>
            <person name="Wang Y."/>
            <person name="McGuire P.E."/>
            <person name="Liu S."/>
            <person name="Long H."/>
            <person name="Ramasamy R.K."/>
            <person name="Rodriguez J.C."/>
            <person name="Van S.L."/>
            <person name="Yuan L."/>
            <person name="Wang Z."/>
            <person name="Xia Z."/>
            <person name="Xiao L."/>
            <person name="Anderson O.D."/>
            <person name="Ouyang S."/>
            <person name="Liang Y."/>
            <person name="Zimin A.V."/>
            <person name="Pertea G."/>
            <person name="Qi P."/>
            <person name="Bennetzen J.L."/>
            <person name="Dai X."/>
            <person name="Dawson M.W."/>
            <person name="Muller H.G."/>
            <person name="Kugler K."/>
            <person name="Rivarola-Duarte L."/>
            <person name="Spannagl M."/>
            <person name="Mayer K.F.X."/>
            <person name="Lu F.H."/>
            <person name="Bevan M.W."/>
            <person name="Leroy P."/>
            <person name="Li P."/>
            <person name="You F.M."/>
            <person name="Sun Q."/>
            <person name="Liu Z."/>
            <person name="Lyons E."/>
            <person name="Wicker T."/>
            <person name="Salzberg S.L."/>
            <person name="Devos K.M."/>
            <person name="Dvorak J."/>
        </authorList>
    </citation>
    <scope>NUCLEOTIDE SEQUENCE [LARGE SCALE GENOMIC DNA]</scope>
    <source>
        <strain evidence="8">cv. AL8/78</strain>
    </source>
</reference>
<evidence type="ECO:0000256" key="5">
    <source>
        <dbReference type="ARBA" id="ARBA00023295"/>
    </source>
</evidence>
<reference evidence="9" key="2">
    <citation type="journal article" date="2017" name="Nat. Plants">
        <title>The Aegilops tauschii genome reveals multiple impacts of transposons.</title>
        <authorList>
            <person name="Zhao G."/>
            <person name="Zou C."/>
            <person name="Li K."/>
            <person name="Wang K."/>
            <person name="Li T."/>
            <person name="Gao L."/>
            <person name="Zhang X."/>
            <person name="Wang H."/>
            <person name="Yang Z."/>
            <person name="Liu X."/>
            <person name="Jiang W."/>
            <person name="Mao L."/>
            <person name="Kong X."/>
            <person name="Jiao Y."/>
            <person name="Jia J."/>
        </authorList>
    </citation>
    <scope>NUCLEOTIDE SEQUENCE [LARGE SCALE GENOMIC DNA]</scope>
    <source>
        <strain evidence="9">cv. AL8/78</strain>
    </source>
</reference>
<dbReference type="SUPFAM" id="SSF53955">
    <property type="entry name" value="Lysozyme-like"/>
    <property type="match status" value="1"/>
</dbReference>
<dbReference type="GO" id="GO:0000272">
    <property type="term" value="P:polysaccharide catabolic process"/>
    <property type="evidence" value="ECO:0007669"/>
    <property type="project" value="UniProtKB-KW"/>
</dbReference>
<accession>A0A453J3K2</accession>
<dbReference type="PROSITE" id="PS00773">
    <property type="entry name" value="CHITINASE_19_1"/>
    <property type="match status" value="1"/>
</dbReference>
<dbReference type="GO" id="GO:0016998">
    <property type="term" value="P:cell wall macromolecule catabolic process"/>
    <property type="evidence" value="ECO:0007669"/>
    <property type="project" value="InterPro"/>
</dbReference>
<dbReference type="GO" id="GO:0008843">
    <property type="term" value="F:endochitinase activity"/>
    <property type="evidence" value="ECO:0007669"/>
    <property type="project" value="UniProtKB-EC"/>
</dbReference>
<keyword evidence="6" id="KW-0624">Polysaccharide degradation</keyword>